<keyword evidence="1" id="KW-0472">Membrane</keyword>
<dbReference type="PANTHER" id="PTHR32063">
    <property type="match status" value="1"/>
</dbReference>
<dbReference type="SUPFAM" id="SSF82693">
    <property type="entry name" value="Multidrug efflux transporter AcrB pore domain, PN1, PN2, PC1 and PC2 subdomains"/>
    <property type="match status" value="3"/>
</dbReference>
<dbReference type="PANTHER" id="PTHR32063:SF0">
    <property type="entry name" value="SWARMING MOTILITY PROTEIN SWRC"/>
    <property type="match status" value="1"/>
</dbReference>
<proteinExistence type="predicted"/>
<feature type="transmembrane region" description="Helical" evidence="1">
    <location>
        <begin position="460"/>
        <end position="478"/>
    </location>
</feature>
<dbReference type="SUPFAM" id="SSF82866">
    <property type="entry name" value="Multidrug efflux transporter AcrB transmembrane domain"/>
    <property type="match status" value="2"/>
</dbReference>
<evidence type="ECO:0000256" key="1">
    <source>
        <dbReference type="SAM" id="Phobius"/>
    </source>
</evidence>
<dbReference type="SUPFAM" id="SSF82714">
    <property type="entry name" value="Multidrug efflux transporter AcrB TolC docking domain, DN and DC subdomains"/>
    <property type="match status" value="2"/>
</dbReference>
<dbReference type="GO" id="GO:0042910">
    <property type="term" value="F:xenobiotic transmembrane transporter activity"/>
    <property type="evidence" value="ECO:0007669"/>
    <property type="project" value="TreeGrafter"/>
</dbReference>
<keyword evidence="1" id="KW-1133">Transmembrane helix</keyword>
<keyword evidence="1" id="KW-0812">Transmembrane</keyword>
<dbReference type="AlphaFoldDB" id="A0A1Q6R5C5"/>
<dbReference type="Gene3D" id="3.30.70.1440">
    <property type="entry name" value="Multidrug efflux transporter AcrB pore domain"/>
    <property type="match status" value="1"/>
</dbReference>
<feature type="transmembrane region" description="Helical" evidence="1">
    <location>
        <begin position="428"/>
        <end position="448"/>
    </location>
</feature>
<feature type="transmembrane region" description="Helical" evidence="1">
    <location>
        <begin position="357"/>
        <end position="377"/>
    </location>
</feature>
<dbReference type="PRINTS" id="PR00702">
    <property type="entry name" value="ACRIFLAVINRP"/>
</dbReference>
<dbReference type="InterPro" id="IPR001036">
    <property type="entry name" value="Acrflvin-R"/>
</dbReference>
<accession>A0A1Q6R5C5</accession>
<dbReference type="Gene3D" id="3.30.2090.10">
    <property type="entry name" value="Multidrug efflux transporter AcrB TolC docking domain, DN and DC subdomains"/>
    <property type="match status" value="2"/>
</dbReference>
<feature type="transmembrane region" description="Helical" evidence="1">
    <location>
        <begin position="12"/>
        <end position="34"/>
    </location>
</feature>
<dbReference type="RefSeq" id="WP_303679844.1">
    <property type="nucleotide sequence ID" value="NZ_MNTG01000029.1"/>
</dbReference>
<sequence>MNITRFSIKRPIGICMIYILVCVLGLISFFRIGVELLPDVDSKFISVIVNYPGASTESVEQQVTKPIEDELSSISHFKQVRSATRPGRAEIFVELDSQADADMVAIEATKKVSRIRKNLPEDIDEPAVLKRSSEEYPIIQIAATSKDNLDDIFALADSSFKERLQQAAGVADVDVTGGRAKEIAIEVDKDKLNYYGLTLQDIITAVRKENVIVSSGSVYTDALEKTVRLQAQYKAPEEIQHLQLKGAGGRYIELGQVANVQAKDKRAVAYSRVDGNEAVSLEVYKASGANIVDTADGVLQQLETLRKDYPDYVFTVVYDQSHFVRDSLSNTLKTLLEGLVTTGLVLYLFLRGWKSSMAVMIAIPTSLIATFFLMYLAGFTFNMMSLMGMALCIGILVDDSIVVLENIHRFLAMGKSADVAAEEGRNEIGMAAIAMTLCDVVVFLPIAFMQSATGQFFKQFGMTIVFATLMSLVVSFTLTPMLASRFYKNGVEEPKGKLWSRLDAFEAQTIAKYDVLLRKCIEKPKKLVLGVLAAFAVAVALVPLGIVGSEYMPRTDESAIQVNIELPTGFNADQTNEALLLFEDYLTKVPEIEHYMTNVTTTQSMGKLVIALKSSDERSKDVWQVAQGIRSFAKQNLGEIKVRVNEIQSSVTGVSGGRNLVRSPVQVELKGSDMDQLVADSAKVEQIFASTAGLKDIKNSYVKGMPELKVTVDRDKLKYYHATVNDVAQSFNAAIGGRSAGVLANDVQNHGNDTDIAVRFAGGSGYDIEDVRAIPVQTGRGSVFLGDLADVEEGVGPITIRRVNKERIINIQCNLTDRPLNEVVKELTQKLNAAGLKSSYAFSGQATTMNDSFAEMAMALSLSLLLIYLLLAVLYESVFTPFIRMFSLPLGIIGAIFCLLLTHNTINLYSLIGILVMDGLVAKNGTLLLDYTLTLMHEGMTAKAAVIEAGKTRLKPIFMTALTMVVGMLPTALSLSAGSETRVSMAWVIIGGMITSTVFTLLVLPILFLWLKEKFPNRI</sequence>
<dbReference type="Proteomes" id="UP000186777">
    <property type="component" value="Unassembled WGS sequence"/>
</dbReference>
<dbReference type="Gene3D" id="3.30.70.1320">
    <property type="entry name" value="Multidrug efflux transporter AcrB pore domain like"/>
    <property type="match status" value="1"/>
</dbReference>
<protein>
    <submittedName>
        <fullName evidence="2">Multidrug transporter</fullName>
    </submittedName>
</protein>
<dbReference type="GO" id="GO:0005886">
    <property type="term" value="C:plasma membrane"/>
    <property type="evidence" value="ECO:0007669"/>
    <property type="project" value="TreeGrafter"/>
</dbReference>
<feature type="transmembrane region" description="Helical" evidence="1">
    <location>
        <begin position="882"/>
        <end position="902"/>
    </location>
</feature>
<dbReference type="Gene3D" id="1.20.1640.10">
    <property type="entry name" value="Multidrug efflux transporter AcrB transmembrane domain"/>
    <property type="match status" value="2"/>
</dbReference>
<organism evidence="2 3">
    <name type="scientific">Phascolarctobacterium succinatutens</name>
    <dbReference type="NCBI Taxonomy" id="626940"/>
    <lineage>
        <taxon>Bacteria</taxon>
        <taxon>Bacillati</taxon>
        <taxon>Bacillota</taxon>
        <taxon>Negativicutes</taxon>
        <taxon>Acidaminococcales</taxon>
        <taxon>Acidaminococcaceae</taxon>
        <taxon>Phascolarctobacterium</taxon>
    </lineage>
</organism>
<comment type="caution">
    <text evidence="2">The sequence shown here is derived from an EMBL/GenBank/DDBJ whole genome shotgun (WGS) entry which is preliminary data.</text>
</comment>
<name>A0A1Q6R5C5_9FIRM</name>
<reference evidence="2 3" key="1">
    <citation type="journal article" date="2016" name="Nat. Biotechnol.">
        <title>Measurement of bacterial replication rates in microbial communities.</title>
        <authorList>
            <person name="Brown C.T."/>
            <person name="Olm M.R."/>
            <person name="Thomas B.C."/>
            <person name="Banfield J.F."/>
        </authorList>
    </citation>
    <scope>NUCLEOTIDE SEQUENCE [LARGE SCALE GENOMIC DNA]</scope>
    <source>
        <strain evidence="2">46_33</strain>
    </source>
</reference>
<feature type="transmembrane region" description="Helical" evidence="1">
    <location>
        <begin position="985"/>
        <end position="1011"/>
    </location>
</feature>
<dbReference type="STRING" id="626940.BHW43_05730"/>
<feature type="transmembrane region" description="Helical" evidence="1">
    <location>
        <begin position="954"/>
        <end position="973"/>
    </location>
</feature>
<gene>
    <name evidence="2" type="ORF">BHW43_05730</name>
</gene>
<feature type="transmembrane region" description="Helical" evidence="1">
    <location>
        <begin position="527"/>
        <end position="548"/>
    </location>
</feature>
<dbReference type="Pfam" id="PF00873">
    <property type="entry name" value="ACR_tran"/>
    <property type="match status" value="1"/>
</dbReference>
<feature type="transmembrane region" description="Helical" evidence="1">
    <location>
        <begin position="856"/>
        <end position="875"/>
    </location>
</feature>
<evidence type="ECO:0000313" key="3">
    <source>
        <dbReference type="Proteomes" id="UP000186777"/>
    </source>
</evidence>
<evidence type="ECO:0000313" key="2">
    <source>
        <dbReference type="EMBL" id="OLA37559.1"/>
    </source>
</evidence>
<dbReference type="EMBL" id="MNTG01000029">
    <property type="protein sequence ID" value="OLA37559.1"/>
    <property type="molecule type" value="Genomic_DNA"/>
</dbReference>
<dbReference type="Gene3D" id="3.30.70.1430">
    <property type="entry name" value="Multidrug efflux transporter AcrB pore domain"/>
    <property type="match status" value="2"/>
</dbReference>
<dbReference type="InterPro" id="IPR027463">
    <property type="entry name" value="AcrB_DN_DC_subdom"/>
</dbReference>